<evidence type="ECO:0000313" key="3">
    <source>
        <dbReference type="Proteomes" id="UP000474640"/>
    </source>
</evidence>
<name>A0A7C8RHK8_ORBOL</name>
<keyword evidence="1" id="KW-0472">Membrane</keyword>
<evidence type="ECO:0000313" key="2">
    <source>
        <dbReference type="EMBL" id="KAF3287615.1"/>
    </source>
</evidence>
<reference evidence="2 3" key="1">
    <citation type="submission" date="2020-01" db="EMBL/GenBank/DDBJ databases">
        <authorList>
            <person name="Palmer J.M."/>
        </authorList>
    </citation>
    <scope>NUCLEOTIDE SEQUENCE [LARGE SCALE GENOMIC DNA]</scope>
    <source>
        <strain evidence="2 3">TWF970</strain>
    </source>
</reference>
<protein>
    <submittedName>
        <fullName evidence="2">Uncharacterized protein</fullName>
    </submittedName>
</protein>
<comment type="caution">
    <text evidence="2">The sequence shown here is derived from an EMBL/GenBank/DDBJ whole genome shotgun (WGS) entry which is preliminary data.</text>
</comment>
<keyword evidence="1" id="KW-0812">Transmembrane</keyword>
<feature type="transmembrane region" description="Helical" evidence="1">
    <location>
        <begin position="51"/>
        <end position="71"/>
    </location>
</feature>
<keyword evidence="1" id="KW-1133">Transmembrane helix</keyword>
<organism evidence="2 3">
    <name type="scientific">Orbilia oligospora</name>
    <name type="common">Nematode-trapping fungus</name>
    <name type="synonym">Arthrobotrys oligospora</name>
    <dbReference type="NCBI Taxonomy" id="2813651"/>
    <lineage>
        <taxon>Eukaryota</taxon>
        <taxon>Fungi</taxon>
        <taxon>Dikarya</taxon>
        <taxon>Ascomycota</taxon>
        <taxon>Pezizomycotina</taxon>
        <taxon>Orbiliomycetes</taxon>
        <taxon>Orbiliales</taxon>
        <taxon>Orbiliaceae</taxon>
        <taxon>Orbilia</taxon>
    </lineage>
</organism>
<dbReference type="Proteomes" id="UP000474640">
    <property type="component" value="Unassembled WGS sequence"/>
</dbReference>
<sequence length="129" mass="14074">MGDFSPMLSSEKGKGKGCARLESTCCKGEMFKELTSAVAVEFQEKGRRDLFACHFFTGFVVKGCFCLVAFIRRLPKRRLKREKDEITGVGSSVSCPAGYSLKLLAFEFFLPLQSAGSQGNPISSGKGRS</sequence>
<gene>
    <name evidence="2" type="ORF">TWF970_011621</name>
</gene>
<dbReference type="OrthoDB" id="5321090at2759"/>
<accession>A0A7C8RHK8</accession>
<dbReference type="AlphaFoldDB" id="A0A7C8RHK8"/>
<dbReference type="EMBL" id="JAABOJ010000004">
    <property type="protein sequence ID" value="KAF3287615.1"/>
    <property type="molecule type" value="Genomic_DNA"/>
</dbReference>
<proteinExistence type="predicted"/>
<evidence type="ECO:0000256" key="1">
    <source>
        <dbReference type="SAM" id="Phobius"/>
    </source>
</evidence>